<proteinExistence type="predicted"/>
<protein>
    <submittedName>
        <fullName evidence="1">Uncharacterized protein</fullName>
    </submittedName>
</protein>
<dbReference type="RefSeq" id="WP_076941377.1">
    <property type="nucleotide sequence ID" value="NZ_MOXD01000003.1"/>
</dbReference>
<evidence type="ECO:0000313" key="1">
    <source>
        <dbReference type="EMBL" id="OMQ24494.1"/>
    </source>
</evidence>
<gene>
    <name evidence="1" type="ORF">BMI79_06580</name>
</gene>
<sequence length="291" mass="33040">MKLTEINLNKLERKIIGIISNDIKLITPQIPVIYLEGGHYDPRYPVTEFSVTSLHHALNIANNAIINHKKNLKISLGVLVDDLGLQCGADYCDISPLPENIINEEESTGELPLSLEGILAKYTIVKRERVIVQGERNCKNRGIQTLRRTLNQHNKTPFPELDIEEESGTQASKIFFINEDGQRIVLSESKSKDVWIAKCPLIMAQHYSDVYHRVSRLHPQTHSVHIIDFSETDDYNKVINGADVAIKLFLAKEQTANREVKITNVFLSPYEEEDYIIHSTSNKVEALETEV</sequence>
<dbReference type="OrthoDB" id="7068607at2"/>
<dbReference type="Proteomes" id="UP000216021">
    <property type="component" value="Unassembled WGS sequence"/>
</dbReference>
<keyword evidence="2" id="KW-1185">Reference proteome</keyword>
<name>A0A1S8CM23_9GAMM</name>
<organism evidence="1 2">
    <name type="scientific">Serratia oryzae</name>
    <dbReference type="NCBI Taxonomy" id="2034155"/>
    <lineage>
        <taxon>Bacteria</taxon>
        <taxon>Pseudomonadati</taxon>
        <taxon>Pseudomonadota</taxon>
        <taxon>Gammaproteobacteria</taxon>
        <taxon>Enterobacterales</taxon>
        <taxon>Yersiniaceae</taxon>
        <taxon>Serratia</taxon>
    </lineage>
</organism>
<evidence type="ECO:0000313" key="2">
    <source>
        <dbReference type="Proteomes" id="UP000216021"/>
    </source>
</evidence>
<accession>A0A1S8CM23</accession>
<dbReference type="AlphaFoldDB" id="A0A1S8CM23"/>
<reference evidence="1 2" key="1">
    <citation type="submission" date="2016-11" db="EMBL/GenBank/DDBJ databases">
        <title>Rahnella oryzae sp. nov., isolated from rice root.</title>
        <authorList>
            <person name="Zhang X.-X."/>
            <person name="Zhang J."/>
        </authorList>
    </citation>
    <scope>NUCLEOTIDE SEQUENCE [LARGE SCALE GENOMIC DNA]</scope>
    <source>
        <strain evidence="1 2">J11-6</strain>
    </source>
</reference>
<dbReference type="EMBL" id="MOXD01000003">
    <property type="protein sequence ID" value="OMQ24494.1"/>
    <property type="molecule type" value="Genomic_DNA"/>
</dbReference>
<comment type="caution">
    <text evidence="1">The sequence shown here is derived from an EMBL/GenBank/DDBJ whole genome shotgun (WGS) entry which is preliminary data.</text>
</comment>